<feature type="non-terminal residue" evidence="1">
    <location>
        <position position="82"/>
    </location>
</feature>
<sequence length="82" mass="9218">LPASSKSLFIELMQEIATELGLSNCWICGGLKSAEKWPWKGESLAPEQLLKWDSQIIKTMSRPEGWILDKRIIGTICISREG</sequence>
<gene>
    <name evidence="1" type="primary">Erv31_3</name>
    <name evidence="1" type="ORF">BUPERY_R12482</name>
</gene>
<organism evidence="1 2">
    <name type="scientific">Buphagus erythrorhynchus</name>
    <name type="common">red-billed oxpecker</name>
    <dbReference type="NCBI Taxonomy" id="245048"/>
    <lineage>
        <taxon>Eukaryota</taxon>
        <taxon>Metazoa</taxon>
        <taxon>Chordata</taxon>
        <taxon>Craniata</taxon>
        <taxon>Vertebrata</taxon>
        <taxon>Euteleostomi</taxon>
        <taxon>Archelosauria</taxon>
        <taxon>Archosauria</taxon>
        <taxon>Dinosauria</taxon>
        <taxon>Saurischia</taxon>
        <taxon>Theropoda</taxon>
        <taxon>Coelurosauria</taxon>
        <taxon>Aves</taxon>
        <taxon>Neognathae</taxon>
        <taxon>Neoaves</taxon>
        <taxon>Telluraves</taxon>
        <taxon>Australaves</taxon>
        <taxon>Passeriformes</taxon>
        <taxon>Sturnidae</taxon>
        <taxon>Buphagus</taxon>
    </lineage>
</organism>
<evidence type="ECO:0000313" key="2">
    <source>
        <dbReference type="Proteomes" id="UP000566314"/>
    </source>
</evidence>
<feature type="non-terminal residue" evidence="1">
    <location>
        <position position="1"/>
    </location>
</feature>
<dbReference type="EMBL" id="VZTT01035206">
    <property type="protein sequence ID" value="NXU00801.1"/>
    <property type="molecule type" value="Genomic_DNA"/>
</dbReference>
<proteinExistence type="predicted"/>
<dbReference type="OrthoDB" id="9325190at2759"/>
<dbReference type="AlphaFoldDB" id="A0A7L3H918"/>
<reference evidence="1 2" key="1">
    <citation type="submission" date="2019-09" db="EMBL/GenBank/DDBJ databases">
        <title>Bird 10,000 Genomes (B10K) Project - Family phase.</title>
        <authorList>
            <person name="Zhang G."/>
        </authorList>
    </citation>
    <scope>NUCLEOTIDE SEQUENCE [LARGE SCALE GENOMIC DNA]</scope>
    <source>
        <strain evidence="1">B10K-DU-012-02</strain>
    </source>
</reference>
<accession>A0A7L3H918</accession>
<keyword evidence="2" id="KW-1185">Reference proteome</keyword>
<dbReference type="Proteomes" id="UP000566314">
    <property type="component" value="Unassembled WGS sequence"/>
</dbReference>
<comment type="caution">
    <text evidence="1">The sequence shown here is derived from an EMBL/GenBank/DDBJ whole genome shotgun (WGS) entry which is preliminary data.</text>
</comment>
<evidence type="ECO:0000313" key="1">
    <source>
        <dbReference type="EMBL" id="NXU00801.1"/>
    </source>
</evidence>
<protein>
    <submittedName>
        <fullName evidence="1">ENR1 protein</fullName>
    </submittedName>
</protein>
<name>A0A7L3H918_9PASS</name>